<protein>
    <submittedName>
        <fullName evidence="2">Uncharacterized protein</fullName>
    </submittedName>
</protein>
<feature type="compositionally biased region" description="Low complexity" evidence="1">
    <location>
        <begin position="13"/>
        <end position="23"/>
    </location>
</feature>
<feature type="compositionally biased region" description="Basic and acidic residues" evidence="1">
    <location>
        <begin position="27"/>
        <end position="37"/>
    </location>
</feature>
<feature type="region of interest" description="Disordered" evidence="1">
    <location>
        <begin position="1"/>
        <end position="69"/>
    </location>
</feature>
<dbReference type="Proteomes" id="UP001420932">
    <property type="component" value="Unassembled WGS sequence"/>
</dbReference>
<accession>A0AAP0NPX8</accession>
<evidence type="ECO:0000313" key="2">
    <source>
        <dbReference type="EMBL" id="KAK9113560.1"/>
    </source>
</evidence>
<comment type="caution">
    <text evidence="2">The sequence shown here is derived from an EMBL/GenBank/DDBJ whole genome shotgun (WGS) entry which is preliminary data.</text>
</comment>
<gene>
    <name evidence="2" type="ORF">Syun_020357</name>
</gene>
<evidence type="ECO:0000256" key="1">
    <source>
        <dbReference type="SAM" id="MobiDB-lite"/>
    </source>
</evidence>
<name>A0AAP0NPX8_9MAGN</name>
<feature type="compositionally biased region" description="Basic and acidic residues" evidence="1">
    <location>
        <begin position="48"/>
        <end position="69"/>
    </location>
</feature>
<organism evidence="2 3">
    <name type="scientific">Stephania yunnanensis</name>
    <dbReference type="NCBI Taxonomy" id="152371"/>
    <lineage>
        <taxon>Eukaryota</taxon>
        <taxon>Viridiplantae</taxon>
        <taxon>Streptophyta</taxon>
        <taxon>Embryophyta</taxon>
        <taxon>Tracheophyta</taxon>
        <taxon>Spermatophyta</taxon>
        <taxon>Magnoliopsida</taxon>
        <taxon>Ranunculales</taxon>
        <taxon>Menispermaceae</taxon>
        <taxon>Menispermoideae</taxon>
        <taxon>Cissampelideae</taxon>
        <taxon>Stephania</taxon>
    </lineage>
</organism>
<sequence>MDAWIDKGSLYIDGDQGPGVVPDVFDDVVKREDHSESSVKVPEMSNGEEGKDGKQERDGNQDEIGKQGC</sequence>
<dbReference type="EMBL" id="JBBNAF010000009">
    <property type="protein sequence ID" value="KAK9113560.1"/>
    <property type="molecule type" value="Genomic_DNA"/>
</dbReference>
<dbReference type="AlphaFoldDB" id="A0AAP0NPX8"/>
<reference evidence="2 3" key="1">
    <citation type="submission" date="2024-01" db="EMBL/GenBank/DDBJ databases">
        <title>Genome assemblies of Stephania.</title>
        <authorList>
            <person name="Yang L."/>
        </authorList>
    </citation>
    <scope>NUCLEOTIDE SEQUENCE [LARGE SCALE GENOMIC DNA]</scope>
    <source>
        <strain evidence="2">YNDBR</strain>
        <tissue evidence="2">Leaf</tissue>
    </source>
</reference>
<keyword evidence="3" id="KW-1185">Reference proteome</keyword>
<proteinExistence type="predicted"/>
<evidence type="ECO:0000313" key="3">
    <source>
        <dbReference type="Proteomes" id="UP001420932"/>
    </source>
</evidence>